<dbReference type="Gene3D" id="3.10.129.10">
    <property type="entry name" value="Hotdog Thioesterase"/>
    <property type="match status" value="2"/>
</dbReference>
<accession>A0AB33KL35</accession>
<gene>
    <name evidence="2" type="ORF">SCMC78_32670</name>
</gene>
<proteinExistence type="predicted"/>
<dbReference type="InterPro" id="IPR029069">
    <property type="entry name" value="HotDog_dom_sf"/>
</dbReference>
<sequence>MTIVVTDARIKTLLHTPTRVSLRPRYEGSNICTWIGFKHDNYLVEEAVLEHFRAAGLSSRVLYEELGLGLDFAELDVRILSSLHLDDLVTADVEPVSKGGDALLFRVTLNVDRDGASVKAVTGRARVVLRIDTTFPAEPVPEQLRPFAVERIATSEPGAHVTPAAPEPLSDGHGTTGPDPVLSLLTEGKNAFGWKWRIPYPYCHFTERLQMSGYLRQMEEVVDLFLADRGLSIKTLLDDRKWIPACSHSKIRILDEALMEEDLYVVYTVEEIFKDFLYRSRFDTYVVREGRLVQTATGQVTHGYAVIDSRTDWHLVNFDEPVLRALRGEPAVGA</sequence>
<protein>
    <recommendedName>
        <fullName evidence="3">Thioesterase</fullName>
    </recommendedName>
</protein>
<dbReference type="RefSeq" id="WP_319598922.1">
    <property type="nucleotide sequence ID" value="NZ_AP035884.1"/>
</dbReference>
<dbReference type="EMBL" id="AP035884">
    <property type="protein sequence ID" value="BFP53460.1"/>
    <property type="molecule type" value="Genomic_DNA"/>
</dbReference>
<organism evidence="2">
    <name type="scientific">Streptomyces sp. CMC78</name>
    <dbReference type="NCBI Taxonomy" id="3231512"/>
    <lineage>
        <taxon>Bacteria</taxon>
        <taxon>Bacillati</taxon>
        <taxon>Actinomycetota</taxon>
        <taxon>Actinomycetes</taxon>
        <taxon>Kitasatosporales</taxon>
        <taxon>Streptomycetaceae</taxon>
        <taxon>Streptomyces</taxon>
    </lineage>
</organism>
<dbReference type="KEGG" id="stcm:SCMC78_32670"/>
<dbReference type="AlphaFoldDB" id="A0AB33KL35"/>
<reference evidence="2" key="1">
    <citation type="submission" date="2024-07" db="EMBL/GenBank/DDBJ databases">
        <title>Complete genome sequences of cellulolytic bacteria, Kitasatospora sp. CMC57 and Streptomyces sp. CMC78, isolated from Japanese agricultural soil.</title>
        <authorList>
            <person name="Hashimoto T."/>
            <person name="Ito M."/>
            <person name="Iwamoto M."/>
            <person name="Fukahori D."/>
            <person name="Shoda T."/>
            <person name="Sakoda M."/>
            <person name="Morohoshi T."/>
            <person name="Mitsuboshi M."/>
            <person name="Nishizawa T."/>
        </authorList>
    </citation>
    <scope>NUCLEOTIDE SEQUENCE</scope>
    <source>
        <strain evidence="2">CMC78</strain>
    </source>
</reference>
<evidence type="ECO:0008006" key="3">
    <source>
        <dbReference type="Google" id="ProtNLM"/>
    </source>
</evidence>
<name>A0AB33KL35_9ACTN</name>
<dbReference type="SUPFAM" id="SSF54637">
    <property type="entry name" value="Thioesterase/thiol ester dehydrase-isomerase"/>
    <property type="match status" value="2"/>
</dbReference>
<evidence type="ECO:0000313" key="2">
    <source>
        <dbReference type="EMBL" id="BFP53460.1"/>
    </source>
</evidence>
<feature type="region of interest" description="Disordered" evidence="1">
    <location>
        <begin position="158"/>
        <end position="177"/>
    </location>
</feature>
<evidence type="ECO:0000256" key="1">
    <source>
        <dbReference type="SAM" id="MobiDB-lite"/>
    </source>
</evidence>